<feature type="transmembrane region" description="Helical" evidence="8">
    <location>
        <begin position="414"/>
        <end position="436"/>
    </location>
</feature>
<keyword evidence="5 8" id="KW-0472">Membrane</keyword>
<dbReference type="OrthoDB" id="9780560at2"/>
<dbReference type="Proteomes" id="UP000029082">
    <property type="component" value="Unassembled WGS sequence"/>
</dbReference>
<gene>
    <name evidence="11" type="ORF">BMON_0518</name>
</gene>
<dbReference type="AlphaFoldDB" id="A0A087C113"/>
<protein>
    <submittedName>
        <fullName evidence="11">Efflux ABC transporter permease</fullName>
    </submittedName>
</protein>
<evidence type="ECO:0000259" key="9">
    <source>
        <dbReference type="Pfam" id="PF02687"/>
    </source>
</evidence>
<sequence>MWSITLKLMKHSVKLLVPAGIAVIIGTAFISCTFLFSNTLQDSLSSQMTAQLGQADYVVHTAPSSPETPTTVGALQPDRIRGIAGVRAVRANVERPVELSKSGRHASSMAVVSAESRTVLPVDVVAGTQPVRSGQIAIPRALAEQIKAVVGDEIEVEDSVGDVGDGADPASQHLRIVGFTEDPHGAYAYYSGASIVPEDAMAAFYGKSARFTDLPASILLLDVDAAHTDTALKDVTDSLPRGLAVSSRAEMGSQALESLGDSNTNPVTIFLMVFGAIAMFVAALVIANTFQVLVAQRRRIFALLRTIGATRGQVYRSVIAEALFFGCVASLIGVVLGIGLMALVCRTGVMGPAAPNARLVLSVPVFAVPMGFGVVMTALGSLGSARAATHVTPLEALRPIELARTPKSGRIRGILGSLMILTGIGSAVWSVVRVIAMTQSPSSQQARGYMTVLSVAILACLLVFTGLALTAVAWMPRLMALAGMLVSKIGPSCAVAHANIQKNPRRVASTGLALLIGVTLVTTVATGAASGKRTFEQALDTRYSVDLVYTGRGLDEKSQAKLEGVKGIVGTVYAPYAVGSISLDHGKKASATVLGVPDVKSLHAVMRADLKGAVIDEHTALFSLYGADSGRKLGFEHSDTRFTHDPQVDEPDDDASSTADATQRKAQTTDGQGLDLAVRQRDFRSIGVSTEAAAFVGAAPFERGELPTDGHMLLAKVDTGAASLADVLDNAQKALGDSAHIQVGGPIAERVQWESIINVMMGLLIGLLAVAVLIALIGVANTLILSVIERTRESATLRAIGMTRGQLRRSLAVEALIIALVSGVVGVVLGTGFGWLGSYIVFSTFGAVSLPFEWGMNATVLAVAAMAALLASVAPARAALRTSPVEALAEA</sequence>
<keyword evidence="12" id="KW-1185">Reference proteome</keyword>
<dbReference type="InterPro" id="IPR025857">
    <property type="entry name" value="MacB_PCD"/>
</dbReference>
<dbReference type="InterPro" id="IPR050250">
    <property type="entry name" value="Macrolide_Exporter_MacB"/>
</dbReference>
<comment type="caution">
    <text evidence="11">The sequence shown here is derived from an EMBL/GenBank/DDBJ whole genome shotgun (WGS) entry which is preliminary data.</text>
</comment>
<evidence type="ECO:0000256" key="7">
    <source>
        <dbReference type="SAM" id="MobiDB-lite"/>
    </source>
</evidence>
<dbReference type="eggNOG" id="COG4591">
    <property type="taxonomic scope" value="Bacteria"/>
</dbReference>
<dbReference type="PROSITE" id="PS51257">
    <property type="entry name" value="PROKAR_LIPOPROTEIN"/>
    <property type="match status" value="1"/>
</dbReference>
<feature type="domain" description="MacB-like periplasmic core" evidence="10">
    <location>
        <begin position="21"/>
        <end position="197"/>
    </location>
</feature>
<feature type="domain" description="ABC3 transporter permease C-terminal" evidence="9">
    <location>
        <begin position="767"/>
        <end position="884"/>
    </location>
</feature>
<dbReference type="PANTHER" id="PTHR30572:SF4">
    <property type="entry name" value="ABC TRANSPORTER PERMEASE YTRF"/>
    <property type="match status" value="1"/>
</dbReference>
<dbReference type="PANTHER" id="PTHR30572">
    <property type="entry name" value="MEMBRANE COMPONENT OF TRANSPORTER-RELATED"/>
    <property type="match status" value="1"/>
</dbReference>
<proteinExistence type="inferred from homology"/>
<dbReference type="InterPro" id="IPR003838">
    <property type="entry name" value="ABC3_permease_C"/>
</dbReference>
<keyword evidence="2" id="KW-1003">Cell membrane</keyword>
<evidence type="ECO:0000256" key="5">
    <source>
        <dbReference type="ARBA" id="ARBA00023136"/>
    </source>
</evidence>
<dbReference type="GO" id="GO:0022857">
    <property type="term" value="F:transmembrane transporter activity"/>
    <property type="evidence" value="ECO:0007669"/>
    <property type="project" value="TreeGrafter"/>
</dbReference>
<comment type="subcellular location">
    <subcellularLocation>
        <location evidence="1">Cell membrane</location>
        <topology evidence="1">Multi-pass membrane protein</topology>
    </subcellularLocation>
</comment>
<evidence type="ECO:0000259" key="10">
    <source>
        <dbReference type="Pfam" id="PF12704"/>
    </source>
</evidence>
<dbReference type="Pfam" id="PF02687">
    <property type="entry name" value="FtsX"/>
    <property type="match status" value="2"/>
</dbReference>
<evidence type="ECO:0000256" key="6">
    <source>
        <dbReference type="ARBA" id="ARBA00038076"/>
    </source>
</evidence>
<keyword evidence="4 8" id="KW-1133">Transmembrane helix</keyword>
<feature type="compositionally biased region" description="Basic and acidic residues" evidence="7">
    <location>
        <begin position="637"/>
        <end position="647"/>
    </location>
</feature>
<evidence type="ECO:0000256" key="3">
    <source>
        <dbReference type="ARBA" id="ARBA00022692"/>
    </source>
</evidence>
<feature type="transmembrane region" description="Helical" evidence="8">
    <location>
        <begin position="448"/>
        <end position="474"/>
    </location>
</feature>
<feature type="domain" description="ABC3 transporter permease C-terminal" evidence="9">
    <location>
        <begin position="272"/>
        <end position="392"/>
    </location>
</feature>
<accession>A0A087C113</accession>
<feature type="transmembrane region" description="Helical" evidence="8">
    <location>
        <begin position="269"/>
        <end position="294"/>
    </location>
</feature>
<feature type="transmembrane region" description="Helical" evidence="8">
    <location>
        <begin position="507"/>
        <end position="529"/>
    </location>
</feature>
<feature type="transmembrane region" description="Helical" evidence="8">
    <location>
        <begin position="811"/>
        <end position="842"/>
    </location>
</feature>
<feature type="region of interest" description="Disordered" evidence="7">
    <location>
        <begin position="637"/>
        <end position="673"/>
    </location>
</feature>
<dbReference type="EMBL" id="JGZE01000010">
    <property type="protein sequence ID" value="KFI76963.1"/>
    <property type="molecule type" value="Genomic_DNA"/>
</dbReference>
<evidence type="ECO:0000256" key="4">
    <source>
        <dbReference type="ARBA" id="ARBA00022989"/>
    </source>
</evidence>
<dbReference type="RefSeq" id="WP_033511090.1">
    <property type="nucleotide sequence ID" value="NZ_JDUO01000001.1"/>
</dbReference>
<reference evidence="11 12" key="1">
    <citation type="submission" date="2014-03" db="EMBL/GenBank/DDBJ databases">
        <title>Genomics of Bifidobacteria.</title>
        <authorList>
            <person name="Ventura M."/>
            <person name="Milani C."/>
            <person name="Lugli G.A."/>
        </authorList>
    </citation>
    <scope>NUCLEOTIDE SEQUENCE [LARGE SCALE GENOMIC DNA]</scope>
    <source>
        <strain evidence="11 12">DSM 21395</strain>
    </source>
</reference>
<feature type="transmembrane region" description="Helical" evidence="8">
    <location>
        <begin position="854"/>
        <end position="874"/>
    </location>
</feature>
<evidence type="ECO:0000256" key="1">
    <source>
        <dbReference type="ARBA" id="ARBA00004651"/>
    </source>
</evidence>
<feature type="transmembrane region" description="Helical" evidence="8">
    <location>
        <begin position="314"/>
        <end position="339"/>
    </location>
</feature>
<dbReference type="GO" id="GO:0005886">
    <property type="term" value="C:plasma membrane"/>
    <property type="evidence" value="ECO:0007669"/>
    <property type="project" value="UniProtKB-SubCell"/>
</dbReference>
<dbReference type="Pfam" id="PF12704">
    <property type="entry name" value="MacB_PCD"/>
    <property type="match status" value="1"/>
</dbReference>
<evidence type="ECO:0000256" key="8">
    <source>
        <dbReference type="SAM" id="Phobius"/>
    </source>
</evidence>
<evidence type="ECO:0000313" key="11">
    <source>
        <dbReference type="EMBL" id="KFI76963.1"/>
    </source>
</evidence>
<dbReference type="STRING" id="1437603.GCA_000771525_00128"/>
<evidence type="ECO:0000256" key="2">
    <source>
        <dbReference type="ARBA" id="ARBA00022475"/>
    </source>
</evidence>
<dbReference type="GeneID" id="93093688"/>
<keyword evidence="3 8" id="KW-0812">Transmembrane</keyword>
<comment type="similarity">
    <text evidence="6">Belongs to the ABC-4 integral membrane protein family.</text>
</comment>
<evidence type="ECO:0000313" key="12">
    <source>
        <dbReference type="Proteomes" id="UP000029082"/>
    </source>
</evidence>
<organism evidence="11 12">
    <name type="scientific">Bifidobacterium mongoliense DSM 21395</name>
    <dbReference type="NCBI Taxonomy" id="1437603"/>
    <lineage>
        <taxon>Bacteria</taxon>
        <taxon>Bacillati</taxon>
        <taxon>Actinomycetota</taxon>
        <taxon>Actinomycetes</taxon>
        <taxon>Bifidobacteriales</taxon>
        <taxon>Bifidobacteriaceae</taxon>
        <taxon>Bifidobacterium</taxon>
    </lineage>
</organism>
<dbReference type="eggNOG" id="COG0577">
    <property type="taxonomic scope" value="Bacteria"/>
</dbReference>
<feature type="transmembrane region" description="Helical" evidence="8">
    <location>
        <begin position="12"/>
        <end position="36"/>
    </location>
</feature>
<feature type="transmembrane region" description="Helical" evidence="8">
    <location>
        <begin position="359"/>
        <end position="379"/>
    </location>
</feature>
<name>A0A087C113_9BIFI</name>
<feature type="transmembrane region" description="Helical" evidence="8">
    <location>
        <begin position="759"/>
        <end position="788"/>
    </location>
</feature>